<evidence type="ECO:0000259" key="13">
    <source>
        <dbReference type="SMART" id="SM00934"/>
    </source>
</evidence>
<keyword evidence="6 9" id="KW-0456">Lyase</keyword>
<dbReference type="SUPFAM" id="SSF51366">
    <property type="entry name" value="Ribulose-phoshate binding barrel"/>
    <property type="match status" value="1"/>
</dbReference>
<dbReference type="InterPro" id="IPR001754">
    <property type="entry name" value="OMPdeCOase_dom"/>
</dbReference>
<dbReference type="PROSITE" id="PS00156">
    <property type="entry name" value="OMPDECASE"/>
    <property type="match status" value="1"/>
</dbReference>
<dbReference type="GO" id="GO:0044205">
    <property type="term" value="P:'de novo' UMP biosynthetic process"/>
    <property type="evidence" value="ECO:0007669"/>
    <property type="project" value="UniProtKB-UniRule"/>
</dbReference>
<dbReference type="RefSeq" id="WP_057908194.1">
    <property type="nucleotide sequence ID" value="NZ_AYZB01000035.1"/>
</dbReference>
<evidence type="ECO:0000256" key="5">
    <source>
        <dbReference type="ARBA" id="ARBA00022975"/>
    </source>
</evidence>
<dbReference type="EC" id="4.1.1.23" evidence="9"/>
<dbReference type="Gene3D" id="3.20.20.70">
    <property type="entry name" value="Aldolase class I"/>
    <property type="match status" value="1"/>
</dbReference>
<dbReference type="PANTHER" id="PTHR32119:SF2">
    <property type="entry name" value="OROTIDINE 5'-PHOSPHATE DECARBOXYLASE"/>
    <property type="match status" value="1"/>
</dbReference>
<name>A0AA89I4C4_9LACO</name>
<evidence type="ECO:0000313" key="15">
    <source>
        <dbReference type="Proteomes" id="UP000050823"/>
    </source>
</evidence>
<feature type="binding site" evidence="9">
    <location>
        <begin position="60"/>
        <end position="69"/>
    </location>
    <ligand>
        <name>substrate</name>
    </ligand>
</feature>
<dbReference type="Pfam" id="PF00215">
    <property type="entry name" value="OMPdecase"/>
    <property type="match status" value="1"/>
</dbReference>
<evidence type="ECO:0000256" key="7">
    <source>
        <dbReference type="ARBA" id="ARBA00049157"/>
    </source>
</evidence>
<dbReference type="SMART" id="SM00934">
    <property type="entry name" value="OMPdecase"/>
    <property type="match status" value="1"/>
</dbReference>
<comment type="subunit">
    <text evidence="3 9">Homodimer.</text>
</comment>
<dbReference type="CDD" id="cd04725">
    <property type="entry name" value="OMP_decarboxylase_like"/>
    <property type="match status" value="1"/>
</dbReference>
<dbReference type="HAMAP" id="MF_01200_B">
    <property type="entry name" value="OMPdecase_type1_B"/>
    <property type="match status" value="1"/>
</dbReference>
<dbReference type="AlphaFoldDB" id="A0AA89I4C4"/>
<evidence type="ECO:0000256" key="4">
    <source>
        <dbReference type="ARBA" id="ARBA00022793"/>
    </source>
</evidence>
<evidence type="ECO:0000313" key="14">
    <source>
        <dbReference type="EMBL" id="KRM22199.1"/>
    </source>
</evidence>
<feature type="binding site" evidence="9 11">
    <location>
        <position position="33"/>
    </location>
    <ligand>
        <name>substrate</name>
    </ligand>
</feature>
<feature type="binding site" evidence="9 11">
    <location>
        <position position="195"/>
    </location>
    <ligand>
        <name>substrate</name>
    </ligand>
</feature>
<dbReference type="InterPro" id="IPR018089">
    <property type="entry name" value="OMPdecase_AS"/>
</dbReference>
<dbReference type="InterPro" id="IPR013785">
    <property type="entry name" value="Aldolase_TIM"/>
</dbReference>
<feature type="binding site" evidence="9 11">
    <location>
        <position position="10"/>
    </location>
    <ligand>
        <name>substrate</name>
    </ligand>
</feature>
<feature type="binding site" evidence="9 11">
    <location>
        <position position="124"/>
    </location>
    <ligand>
        <name>substrate</name>
    </ligand>
</feature>
<comment type="catalytic activity">
    <reaction evidence="7 9 12">
        <text>orotidine 5'-phosphate + H(+) = UMP + CO2</text>
        <dbReference type="Rhea" id="RHEA:11596"/>
        <dbReference type="ChEBI" id="CHEBI:15378"/>
        <dbReference type="ChEBI" id="CHEBI:16526"/>
        <dbReference type="ChEBI" id="CHEBI:57538"/>
        <dbReference type="ChEBI" id="CHEBI:57865"/>
        <dbReference type="EC" id="4.1.1.23"/>
    </reaction>
</comment>
<reference evidence="14 15" key="1">
    <citation type="journal article" date="2015" name="Genome Announc.">
        <title>Expanding the biotechnology potential of lactobacilli through comparative genomics of 213 strains and associated genera.</title>
        <authorList>
            <person name="Sun Z."/>
            <person name="Harris H.M."/>
            <person name="McCann A."/>
            <person name="Guo C."/>
            <person name="Argimon S."/>
            <person name="Zhang W."/>
            <person name="Yang X."/>
            <person name="Jeffery I.B."/>
            <person name="Cooney J.C."/>
            <person name="Kagawa T.F."/>
            <person name="Liu W."/>
            <person name="Song Y."/>
            <person name="Salvetti E."/>
            <person name="Wrobel A."/>
            <person name="Rasinkangas P."/>
            <person name="Parkhill J."/>
            <person name="Rea M.C."/>
            <person name="O'Sullivan O."/>
            <person name="Ritari J."/>
            <person name="Douillard F.P."/>
            <person name="Paul Ross R."/>
            <person name="Yang R."/>
            <person name="Briner A.E."/>
            <person name="Felis G.E."/>
            <person name="de Vos W.M."/>
            <person name="Barrangou R."/>
            <person name="Klaenhammer T.R."/>
            <person name="Caufield P.W."/>
            <person name="Cui Y."/>
            <person name="Zhang H."/>
            <person name="O'Toole P.W."/>
        </authorList>
    </citation>
    <scope>NUCLEOTIDE SEQUENCE [LARGE SCALE GENOMIC DNA]</scope>
    <source>
        <strain evidence="14 15">DSM 20719</strain>
    </source>
</reference>
<feature type="binding site" evidence="9 11">
    <location>
        <position position="215"/>
    </location>
    <ligand>
        <name>substrate</name>
    </ligand>
</feature>
<sequence length="238" mass="25680">MTNPLIIALDFPNWQAANDFLARFSPDEPLFVKVGMELFYQEGPQLIQILKSRGYGIFLDLKLYDIPNTVQSALTVIGQLGVDYTTIHAAGGLAMLQAGVAGIKKGAALANVKPAKLLAITQLTSTNEAQMQAEQLISASLPETVVHYAQLAHAANCDGVVCSAQEITAIRQHTSQDFLCVTPGIRPITSQVNDQKRAVTPLAAAQAKSSAIVVGRPITQAVNPYQIYQTIKSEWESF</sequence>
<feature type="binding site" evidence="9 11">
    <location>
        <position position="216"/>
    </location>
    <ligand>
        <name>substrate</name>
    </ligand>
</feature>
<feature type="domain" description="Orotidine 5'-phosphate decarboxylase" evidence="13">
    <location>
        <begin position="4"/>
        <end position="231"/>
    </location>
</feature>
<comment type="similarity">
    <text evidence="8 9">Belongs to the OMP decarboxylase family. Type 1 subfamily.</text>
</comment>
<comment type="pathway">
    <text evidence="2 9 12">Pyrimidine metabolism; UMP biosynthesis via de novo pathway; UMP from orotate: step 2/2.</text>
</comment>
<dbReference type="NCBIfam" id="NF001273">
    <property type="entry name" value="PRK00230.1"/>
    <property type="match status" value="1"/>
</dbReference>
<evidence type="ECO:0000256" key="3">
    <source>
        <dbReference type="ARBA" id="ARBA00011738"/>
    </source>
</evidence>
<protein>
    <recommendedName>
        <fullName evidence="9">Orotidine 5'-phosphate decarboxylase</fullName>
        <ecNumber evidence="9">4.1.1.23</ecNumber>
    </recommendedName>
    <alternativeName>
        <fullName evidence="9">OMP decarboxylase</fullName>
        <shortName evidence="9">OMPDCase</shortName>
        <shortName evidence="9">OMPdecase</shortName>
    </alternativeName>
</protein>
<evidence type="ECO:0000256" key="11">
    <source>
        <dbReference type="PIRSR" id="PIRSR614732-2"/>
    </source>
</evidence>
<feature type="binding site" evidence="9 11">
    <location>
        <position position="186"/>
    </location>
    <ligand>
        <name>substrate</name>
    </ligand>
</feature>
<comment type="function">
    <text evidence="1 9">Catalyzes the decarboxylation of orotidine 5'-monophosphate (OMP) to uridine 5'-monophosphate (UMP).</text>
</comment>
<feature type="active site" description="For OMPdecase activity" evidence="10">
    <location>
        <position position="60"/>
    </location>
</feature>
<feature type="active site" description="For OMPdecase activity" evidence="10">
    <location>
        <position position="62"/>
    </location>
</feature>
<proteinExistence type="inferred from homology"/>
<feature type="active site" description="Proton donor" evidence="9">
    <location>
        <position position="62"/>
    </location>
</feature>
<evidence type="ECO:0000256" key="1">
    <source>
        <dbReference type="ARBA" id="ARBA00002356"/>
    </source>
</evidence>
<dbReference type="GO" id="GO:0006207">
    <property type="term" value="P:'de novo' pyrimidine nucleobase biosynthetic process"/>
    <property type="evidence" value="ECO:0007669"/>
    <property type="project" value="InterPro"/>
</dbReference>
<dbReference type="InterPro" id="IPR047596">
    <property type="entry name" value="OMPdecase_bac"/>
</dbReference>
<dbReference type="GO" id="GO:0005829">
    <property type="term" value="C:cytosol"/>
    <property type="evidence" value="ECO:0007669"/>
    <property type="project" value="TreeGrafter"/>
</dbReference>
<dbReference type="InterPro" id="IPR014732">
    <property type="entry name" value="OMPdecase"/>
</dbReference>
<accession>A0AA89I4C4</accession>
<dbReference type="PANTHER" id="PTHR32119">
    <property type="entry name" value="OROTIDINE 5'-PHOSPHATE DECARBOXYLASE"/>
    <property type="match status" value="1"/>
</dbReference>
<gene>
    <name evidence="9" type="primary">pyrF</name>
    <name evidence="14" type="ORF">FC90_GL000798</name>
</gene>
<feature type="active site" description="For OMPdecase activity" evidence="10">
    <location>
        <position position="65"/>
    </location>
</feature>
<evidence type="ECO:0000256" key="10">
    <source>
        <dbReference type="PIRSR" id="PIRSR614732-1"/>
    </source>
</evidence>
<dbReference type="FunFam" id="3.20.20.70:FF:000015">
    <property type="entry name" value="Orotidine 5'-phosphate decarboxylase"/>
    <property type="match status" value="1"/>
</dbReference>
<dbReference type="NCBIfam" id="TIGR01740">
    <property type="entry name" value="pyrF"/>
    <property type="match status" value="1"/>
</dbReference>
<dbReference type="GO" id="GO:0004590">
    <property type="term" value="F:orotidine-5'-phosphate decarboxylase activity"/>
    <property type="evidence" value="ECO:0007669"/>
    <property type="project" value="UniProtKB-UniRule"/>
</dbReference>
<comment type="caution">
    <text evidence="14">The sequence shown here is derived from an EMBL/GenBank/DDBJ whole genome shotgun (WGS) entry which is preliminary data.</text>
</comment>
<keyword evidence="5 9" id="KW-0665">Pyrimidine biosynthesis</keyword>
<dbReference type="Proteomes" id="UP000050823">
    <property type="component" value="Unassembled WGS sequence"/>
</dbReference>
<organism evidence="14 15">
    <name type="scientific">Latilactobacillus graminis DSM 20719</name>
    <dbReference type="NCBI Taxonomy" id="1423752"/>
    <lineage>
        <taxon>Bacteria</taxon>
        <taxon>Bacillati</taxon>
        <taxon>Bacillota</taxon>
        <taxon>Bacilli</taxon>
        <taxon>Lactobacillales</taxon>
        <taxon>Lactobacillaceae</taxon>
        <taxon>Latilactobacillus</taxon>
    </lineage>
</organism>
<dbReference type="EMBL" id="AYZB01000035">
    <property type="protein sequence ID" value="KRM22199.1"/>
    <property type="molecule type" value="Genomic_DNA"/>
</dbReference>
<evidence type="ECO:0000256" key="8">
    <source>
        <dbReference type="ARBA" id="ARBA00061012"/>
    </source>
</evidence>
<keyword evidence="4 9" id="KW-0210">Decarboxylase</keyword>
<evidence type="ECO:0000256" key="2">
    <source>
        <dbReference type="ARBA" id="ARBA00004861"/>
    </source>
</evidence>
<evidence type="ECO:0000256" key="12">
    <source>
        <dbReference type="RuleBase" id="RU000512"/>
    </source>
</evidence>
<evidence type="ECO:0000256" key="6">
    <source>
        <dbReference type="ARBA" id="ARBA00023239"/>
    </source>
</evidence>
<evidence type="ECO:0000256" key="9">
    <source>
        <dbReference type="HAMAP-Rule" id="MF_01200"/>
    </source>
</evidence>
<dbReference type="InterPro" id="IPR011060">
    <property type="entry name" value="RibuloseP-bd_barrel"/>
</dbReference>